<proteinExistence type="predicted"/>
<dbReference type="GO" id="GO:0052855">
    <property type="term" value="F:ADP-dependent NAD(P)H-hydrate dehydratase activity"/>
    <property type="evidence" value="ECO:0007669"/>
    <property type="project" value="UniProtKB-EC"/>
</dbReference>
<feature type="domain" description="YjeF C-terminal" evidence="1">
    <location>
        <begin position="169"/>
        <end position="251"/>
    </location>
</feature>
<evidence type="ECO:0000313" key="3">
    <source>
        <dbReference type="EMBL" id="MBB6496809.1"/>
    </source>
</evidence>
<reference evidence="2" key="2">
    <citation type="submission" date="2018-02" db="EMBL/GenBank/DDBJ databases">
        <title>Complete genome sequence of the Methanococcus maripaludis type strain JJ (DSM 2067), a model for selenoprotein synthesis in Archaea.</title>
        <authorList>
            <person name="Poehlein A."/>
            <person name="Heym D."/>
            <person name="Quitzke V."/>
            <person name="Fersch J."/>
            <person name="Daniel R."/>
            <person name="Rother M."/>
        </authorList>
    </citation>
    <scope>NUCLEOTIDE SEQUENCE [LARGE SCALE GENOMIC DNA]</scope>
    <source>
        <strain evidence="2">DSM 2067</strain>
    </source>
</reference>
<dbReference type="Pfam" id="PF01256">
    <property type="entry name" value="Carb_kinase"/>
    <property type="match status" value="1"/>
</dbReference>
<gene>
    <name evidence="2" type="primary">nnrD</name>
    <name evidence="3" type="ORF">HNP96_000830</name>
    <name evidence="2" type="ORF">MMJJ_12980</name>
</gene>
<evidence type="ECO:0000313" key="5">
    <source>
        <dbReference type="Proteomes" id="UP000590564"/>
    </source>
</evidence>
<dbReference type="Proteomes" id="UP000239462">
    <property type="component" value="Chromosome"/>
</dbReference>
<dbReference type="EC" id="4.2.1.136" evidence="2"/>
<sequence>MIIAGAVPIKGMELIKGPVKLNKDTFEIKNKELPISMGTCALLGAAFKTLEYFGKEDELKFITAGDIGEGDGSLKIYEELHEINDDLTIIHYIKPKISEIIKVDFSKNVIGDAGGMYAGKAAGIGDKFHMFFPDVGELAFLADENSSHPAYVRGFISEIDDQEIPKLIKMAYTQKMPKNMVVKGSKDHIVNEGNIVDTVEYPKFEAMECIGGTGDTLTGITSSLIACGFKTEKAGILGCKLNRKLGELVKPSPDTQIYEIIQKMPEALKEFDL</sequence>
<evidence type="ECO:0000313" key="4">
    <source>
        <dbReference type="Proteomes" id="UP000239462"/>
    </source>
</evidence>
<evidence type="ECO:0000259" key="1">
    <source>
        <dbReference type="Pfam" id="PF01256"/>
    </source>
</evidence>
<reference evidence="4" key="1">
    <citation type="journal article" date="2018" name="Genome Announc.">
        <title>Complete Genome Sequence of the Methanococcus maripaludis Type Strain JJ (DSM 2067), a Model for Selenoprotein Synthesis in Archaea.</title>
        <authorList>
            <person name="Poehlein A."/>
            <person name="Heym D."/>
            <person name="Quitzke V."/>
            <person name="Fersch J."/>
            <person name="Daniel R."/>
            <person name="Rother M."/>
        </authorList>
    </citation>
    <scope>NUCLEOTIDE SEQUENCE [LARGE SCALE GENOMIC DNA]</scope>
    <source>
        <strain evidence="4">DSM 2067</strain>
    </source>
</reference>
<dbReference type="AlphaFoldDB" id="A0A2L1CBD7"/>
<name>A0A2L1CBD7_METMI</name>
<keyword evidence="2" id="KW-0456">Lyase</keyword>
<dbReference type="EMBL" id="JACHED010000001">
    <property type="protein sequence ID" value="MBB6496809.1"/>
    <property type="molecule type" value="Genomic_DNA"/>
</dbReference>
<organism evidence="2 4">
    <name type="scientific">Methanococcus maripaludis</name>
    <name type="common">Methanococcus deltae</name>
    <dbReference type="NCBI Taxonomy" id="39152"/>
    <lineage>
        <taxon>Archaea</taxon>
        <taxon>Methanobacteriati</taxon>
        <taxon>Methanobacteriota</taxon>
        <taxon>Methanomada group</taxon>
        <taxon>Methanococci</taxon>
        <taxon>Methanococcales</taxon>
        <taxon>Methanococcaceae</taxon>
        <taxon>Methanococcus</taxon>
    </lineage>
</organism>
<dbReference type="GeneID" id="36102384"/>
<dbReference type="Proteomes" id="UP000590564">
    <property type="component" value="Unassembled WGS sequence"/>
</dbReference>
<dbReference type="SUPFAM" id="SSF53613">
    <property type="entry name" value="Ribokinase-like"/>
    <property type="match status" value="1"/>
</dbReference>
<protein>
    <submittedName>
        <fullName evidence="2">ADP-dependent (S)-NAD(P)H-hydrate dehydratase</fullName>
        <ecNumber evidence="2">4.2.1.136</ecNumber>
    </submittedName>
    <submittedName>
        <fullName evidence="3">NAD(P)H-hydrate repair Nnr-like enzyme with NAD(P)H-hydrate dehydratase domain</fullName>
    </submittedName>
</protein>
<evidence type="ECO:0000313" key="2">
    <source>
        <dbReference type="EMBL" id="AVB76677.1"/>
    </source>
</evidence>
<dbReference type="RefSeq" id="WP_104838141.1">
    <property type="nucleotide sequence ID" value="NZ_CP026606.1"/>
</dbReference>
<dbReference type="InterPro" id="IPR029056">
    <property type="entry name" value="Ribokinase-like"/>
</dbReference>
<dbReference type="KEGG" id="mmad:MMJJ_12980"/>
<dbReference type="InterPro" id="IPR000631">
    <property type="entry name" value="CARKD"/>
</dbReference>
<reference evidence="3 5" key="3">
    <citation type="submission" date="2020-08" db="EMBL/GenBank/DDBJ databases">
        <title>Genomic Encyclopedia of Type Strains, Phase IV (KMG-V): Genome sequencing to study the core and pangenomes of soil and plant-associated prokaryotes.</title>
        <authorList>
            <person name="Whitman W."/>
        </authorList>
    </citation>
    <scope>NUCLEOTIDE SEQUENCE [LARGE SCALE GENOMIC DNA]</scope>
    <source>
        <strain evidence="3 5">D1</strain>
    </source>
</reference>
<dbReference type="Gene3D" id="3.40.1190.20">
    <property type="match status" value="1"/>
</dbReference>
<dbReference type="EMBL" id="CP026606">
    <property type="protein sequence ID" value="AVB76677.1"/>
    <property type="molecule type" value="Genomic_DNA"/>
</dbReference>
<accession>A0A2L1CBD7</accession>